<dbReference type="AlphaFoldDB" id="A0A8T3BVW4"/>
<evidence type="ECO:0000256" key="2">
    <source>
        <dbReference type="ARBA" id="ARBA00022963"/>
    </source>
</evidence>
<keyword evidence="2" id="KW-0443">Lipid metabolism</keyword>
<keyword evidence="2" id="KW-0442">Lipid degradation</keyword>
<dbReference type="SUPFAM" id="SSF52151">
    <property type="entry name" value="FabD/lysophospholipase-like"/>
    <property type="match status" value="1"/>
</dbReference>
<dbReference type="GO" id="GO:0004620">
    <property type="term" value="F:phospholipase activity"/>
    <property type="evidence" value="ECO:0007669"/>
    <property type="project" value="TreeGrafter"/>
</dbReference>
<proteinExistence type="predicted"/>
<sequence length="179" mass="19664">MDKLFGEIANATTCKSTVGGVAPSGDERCGYIVYSCPTCRYRSYITGRIDECGYGYVPNIGRFSDASSPVLRWITRTLLPTVDVFVYPVGTLELSSGLAESTASGGIAASLVSPYGDHHCPFMGSYKQRIWEAIRACSAVPNYFDDLSDYLNQWQYGAILTNNPTIFTIREAQLLWPDA</sequence>
<dbReference type="OrthoDB" id="630895at2759"/>
<dbReference type="Proteomes" id="UP000829196">
    <property type="component" value="Unassembled WGS sequence"/>
</dbReference>
<dbReference type="PANTHER" id="PTHR24185:SF1">
    <property type="entry name" value="CALCIUM-INDEPENDENT PHOSPHOLIPASE A2-GAMMA"/>
    <property type="match status" value="1"/>
</dbReference>
<name>A0A8T3BVW4_DENNO</name>
<gene>
    <name evidence="3" type="ORF">KFK09_005467</name>
</gene>
<dbReference type="Gene3D" id="3.40.1090.10">
    <property type="entry name" value="Cytosolic phospholipase A2 catalytic domain"/>
    <property type="match status" value="1"/>
</dbReference>
<accession>A0A8T3BVW4</accession>
<evidence type="ECO:0000313" key="3">
    <source>
        <dbReference type="EMBL" id="KAI0523077.1"/>
    </source>
</evidence>
<dbReference type="EMBL" id="JAGYWB010000005">
    <property type="protein sequence ID" value="KAI0523077.1"/>
    <property type="molecule type" value="Genomic_DNA"/>
</dbReference>
<dbReference type="GO" id="GO:0016042">
    <property type="term" value="P:lipid catabolic process"/>
    <property type="evidence" value="ECO:0007669"/>
    <property type="project" value="UniProtKB-KW"/>
</dbReference>
<comment type="caution">
    <text evidence="3">The sequence shown here is derived from an EMBL/GenBank/DDBJ whole genome shotgun (WGS) entry which is preliminary data.</text>
</comment>
<keyword evidence="1" id="KW-0378">Hydrolase</keyword>
<dbReference type="GO" id="GO:0016020">
    <property type="term" value="C:membrane"/>
    <property type="evidence" value="ECO:0007669"/>
    <property type="project" value="TreeGrafter"/>
</dbReference>
<evidence type="ECO:0000256" key="1">
    <source>
        <dbReference type="ARBA" id="ARBA00022801"/>
    </source>
</evidence>
<reference evidence="3" key="1">
    <citation type="journal article" date="2022" name="Front. Genet.">
        <title>Chromosome-Scale Assembly of the Dendrobium nobile Genome Provides Insights Into the Molecular Mechanism of the Biosynthesis of the Medicinal Active Ingredient of Dendrobium.</title>
        <authorList>
            <person name="Xu Q."/>
            <person name="Niu S.-C."/>
            <person name="Li K.-L."/>
            <person name="Zheng P.-J."/>
            <person name="Zhang X.-J."/>
            <person name="Jia Y."/>
            <person name="Liu Y."/>
            <person name="Niu Y.-X."/>
            <person name="Yu L.-H."/>
            <person name="Chen D.-F."/>
            <person name="Zhang G.-Q."/>
        </authorList>
    </citation>
    <scope>NUCLEOTIDE SEQUENCE</scope>
    <source>
        <tissue evidence="3">Leaf</tissue>
    </source>
</reference>
<protein>
    <submittedName>
        <fullName evidence="3">Uncharacterized protein</fullName>
    </submittedName>
</protein>
<organism evidence="3 4">
    <name type="scientific">Dendrobium nobile</name>
    <name type="common">Orchid</name>
    <dbReference type="NCBI Taxonomy" id="94219"/>
    <lineage>
        <taxon>Eukaryota</taxon>
        <taxon>Viridiplantae</taxon>
        <taxon>Streptophyta</taxon>
        <taxon>Embryophyta</taxon>
        <taxon>Tracheophyta</taxon>
        <taxon>Spermatophyta</taxon>
        <taxon>Magnoliopsida</taxon>
        <taxon>Liliopsida</taxon>
        <taxon>Asparagales</taxon>
        <taxon>Orchidaceae</taxon>
        <taxon>Epidendroideae</taxon>
        <taxon>Malaxideae</taxon>
        <taxon>Dendrobiinae</taxon>
        <taxon>Dendrobium</taxon>
    </lineage>
</organism>
<dbReference type="InterPro" id="IPR016035">
    <property type="entry name" value="Acyl_Trfase/lysoPLipase"/>
</dbReference>
<evidence type="ECO:0000313" key="4">
    <source>
        <dbReference type="Proteomes" id="UP000829196"/>
    </source>
</evidence>
<keyword evidence="4" id="KW-1185">Reference proteome</keyword>
<dbReference type="GO" id="GO:0006631">
    <property type="term" value="P:fatty acid metabolic process"/>
    <property type="evidence" value="ECO:0007669"/>
    <property type="project" value="TreeGrafter"/>
</dbReference>
<dbReference type="PANTHER" id="PTHR24185">
    <property type="entry name" value="CALCIUM-INDEPENDENT PHOSPHOLIPASE A2-GAMMA"/>
    <property type="match status" value="1"/>
</dbReference>